<dbReference type="RefSeq" id="WP_154426944.1">
    <property type="nucleotide sequence ID" value="NZ_VUNN01000037.1"/>
</dbReference>
<dbReference type="SUPFAM" id="SSF100950">
    <property type="entry name" value="NagB/RpiA/CoA transferase-like"/>
    <property type="match status" value="1"/>
</dbReference>
<evidence type="ECO:0000256" key="5">
    <source>
        <dbReference type="RuleBase" id="RU361279"/>
    </source>
</evidence>
<proteinExistence type="inferred from homology"/>
<comment type="caution">
    <text evidence="6">The sequence shown here is derived from an EMBL/GenBank/DDBJ whole genome shotgun (WGS) entry which is preliminary data.</text>
</comment>
<dbReference type="PANTHER" id="PTHR23407:SF1">
    <property type="entry name" value="5-FORMYLTETRAHYDROFOLATE CYCLO-LIGASE"/>
    <property type="match status" value="1"/>
</dbReference>
<organism evidence="6 7">
    <name type="scientific">Bullifex porci</name>
    <dbReference type="NCBI Taxonomy" id="2606638"/>
    <lineage>
        <taxon>Bacteria</taxon>
        <taxon>Pseudomonadati</taxon>
        <taxon>Spirochaetota</taxon>
        <taxon>Spirochaetia</taxon>
        <taxon>Spirochaetales</taxon>
        <taxon>Spirochaetaceae</taxon>
        <taxon>Bullifex</taxon>
    </lineage>
</organism>
<keyword evidence="5" id="KW-0460">Magnesium</keyword>
<comment type="catalytic activity">
    <reaction evidence="5">
        <text>(6S)-5-formyl-5,6,7,8-tetrahydrofolate + ATP = (6R)-5,10-methenyltetrahydrofolate + ADP + phosphate</text>
        <dbReference type="Rhea" id="RHEA:10488"/>
        <dbReference type="ChEBI" id="CHEBI:30616"/>
        <dbReference type="ChEBI" id="CHEBI:43474"/>
        <dbReference type="ChEBI" id="CHEBI:57455"/>
        <dbReference type="ChEBI" id="CHEBI:57457"/>
        <dbReference type="ChEBI" id="CHEBI:456216"/>
        <dbReference type="EC" id="6.3.3.2"/>
    </reaction>
</comment>
<keyword evidence="5" id="KW-0479">Metal-binding</keyword>
<dbReference type="NCBIfam" id="TIGR02727">
    <property type="entry name" value="MTHFS_bact"/>
    <property type="match status" value="1"/>
</dbReference>
<dbReference type="Proteomes" id="UP000460549">
    <property type="component" value="Unassembled WGS sequence"/>
</dbReference>
<evidence type="ECO:0000313" key="7">
    <source>
        <dbReference type="Proteomes" id="UP000460549"/>
    </source>
</evidence>
<comment type="cofactor">
    <cofactor evidence="5">
        <name>Mg(2+)</name>
        <dbReference type="ChEBI" id="CHEBI:18420"/>
    </cofactor>
</comment>
<feature type="binding site" evidence="4">
    <location>
        <begin position="116"/>
        <end position="124"/>
    </location>
    <ligand>
        <name>ATP</name>
        <dbReference type="ChEBI" id="CHEBI:30616"/>
    </ligand>
</feature>
<protein>
    <recommendedName>
        <fullName evidence="5">5-formyltetrahydrofolate cyclo-ligase</fullName>
        <ecNumber evidence="5">6.3.3.2</ecNumber>
    </recommendedName>
</protein>
<dbReference type="GO" id="GO:0005524">
    <property type="term" value="F:ATP binding"/>
    <property type="evidence" value="ECO:0007669"/>
    <property type="project" value="UniProtKB-KW"/>
</dbReference>
<dbReference type="Gene3D" id="3.40.50.10420">
    <property type="entry name" value="NagB/RpiA/CoA transferase-like"/>
    <property type="match status" value="1"/>
</dbReference>
<evidence type="ECO:0000256" key="1">
    <source>
        <dbReference type="ARBA" id="ARBA00010638"/>
    </source>
</evidence>
<gene>
    <name evidence="6" type="ORF">FYJ80_11155</name>
</gene>
<keyword evidence="6" id="KW-0436">Ligase</keyword>
<evidence type="ECO:0000256" key="2">
    <source>
        <dbReference type="ARBA" id="ARBA00022741"/>
    </source>
</evidence>
<keyword evidence="2 4" id="KW-0547">Nucleotide-binding</keyword>
<dbReference type="EC" id="6.3.3.2" evidence="5"/>
<keyword evidence="7" id="KW-1185">Reference proteome</keyword>
<dbReference type="GO" id="GO:0030272">
    <property type="term" value="F:5-formyltetrahydrofolate cyclo-ligase activity"/>
    <property type="evidence" value="ECO:0007669"/>
    <property type="project" value="UniProtKB-EC"/>
</dbReference>
<feature type="binding site" evidence="4">
    <location>
        <position position="48"/>
    </location>
    <ligand>
        <name>substrate</name>
    </ligand>
</feature>
<evidence type="ECO:0000313" key="6">
    <source>
        <dbReference type="EMBL" id="MSU07306.1"/>
    </source>
</evidence>
<dbReference type="InterPro" id="IPR024185">
    <property type="entry name" value="FTHF_cligase-like_sf"/>
</dbReference>
<dbReference type="EMBL" id="VUNN01000037">
    <property type="protein sequence ID" value="MSU07306.1"/>
    <property type="molecule type" value="Genomic_DNA"/>
</dbReference>
<dbReference type="PANTHER" id="PTHR23407">
    <property type="entry name" value="ATPASE INHIBITOR/5-FORMYLTETRAHYDROFOLATE CYCLO-LIGASE"/>
    <property type="match status" value="1"/>
</dbReference>
<keyword evidence="3 4" id="KW-0067">ATP-binding</keyword>
<dbReference type="InterPro" id="IPR037171">
    <property type="entry name" value="NagB/RpiA_transferase-like"/>
</dbReference>
<dbReference type="GO" id="GO:0035999">
    <property type="term" value="P:tetrahydrofolate interconversion"/>
    <property type="evidence" value="ECO:0007669"/>
    <property type="project" value="TreeGrafter"/>
</dbReference>
<sequence>MDKMILRRSFRGLETNEDSSIAVVRKLKRCKELIAADTLLLYYPLKDEIDIKPLYSLDKKIFLPVIKNNEMLFRRYDGALKKGKFGIMEPTGEYYKQGINDLMIVPAVAYDKDGYRLGRGKGFYDRFLADKKIKTIGVVSKLRVVSDVFREYNDIKVDFIITD</sequence>
<dbReference type="GO" id="GO:0046872">
    <property type="term" value="F:metal ion binding"/>
    <property type="evidence" value="ECO:0007669"/>
    <property type="project" value="UniProtKB-KW"/>
</dbReference>
<evidence type="ECO:0000256" key="3">
    <source>
        <dbReference type="ARBA" id="ARBA00022840"/>
    </source>
</evidence>
<dbReference type="AlphaFoldDB" id="A0A7X2PED8"/>
<name>A0A7X2PED8_9SPIO</name>
<evidence type="ECO:0000256" key="4">
    <source>
        <dbReference type="PIRSR" id="PIRSR006806-1"/>
    </source>
</evidence>
<comment type="similarity">
    <text evidence="1 5">Belongs to the 5-formyltetrahydrofolate cyclo-ligase family.</text>
</comment>
<dbReference type="PIRSF" id="PIRSF006806">
    <property type="entry name" value="FTHF_cligase"/>
    <property type="match status" value="1"/>
</dbReference>
<reference evidence="6 7" key="1">
    <citation type="submission" date="2019-08" db="EMBL/GenBank/DDBJ databases">
        <title>In-depth cultivation of the pig gut microbiome towards novel bacterial diversity and tailored functional studies.</title>
        <authorList>
            <person name="Wylensek D."/>
            <person name="Hitch T.C.A."/>
            <person name="Clavel T."/>
        </authorList>
    </citation>
    <scope>NUCLEOTIDE SEQUENCE [LARGE SCALE GENOMIC DNA]</scope>
    <source>
        <strain evidence="6 7">NM-380-WT-3C1</strain>
    </source>
</reference>
<dbReference type="InterPro" id="IPR002698">
    <property type="entry name" value="FTHF_cligase"/>
</dbReference>
<dbReference type="GO" id="GO:0009396">
    <property type="term" value="P:folic acid-containing compound biosynthetic process"/>
    <property type="evidence" value="ECO:0007669"/>
    <property type="project" value="TreeGrafter"/>
</dbReference>
<accession>A0A7X2PED8</accession>
<dbReference type="Pfam" id="PF01812">
    <property type="entry name" value="5-FTHF_cyc-lig"/>
    <property type="match status" value="1"/>
</dbReference>